<keyword evidence="1 5" id="KW-0547">Nucleotide-binding</keyword>
<accession>A0A414J698</accession>
<evidence type="ECO:0000259" key="6">
    <source>
        <dbReference type="PROSITE" id="PS51198"/>
    </source>
</evidence>
<evidence type="ECO:0000256" key="3">
    <source>
        <dbReference type="ARBA" id="ARBA00022806"/>
    </source>
</evidence>
<dbReference type="GO" id="GO:0005524">
    <property type="term" value="F:ATP binding"/>
    <property type="evidence" value="ECO:0007669"/>
    <property type="project" value="UniProtKB-UniRule"/>
</dbReference>
<dbReference type="PANTHER" id="PTHR11070:SF17">
    <property type="entry name" value="DNA HELICASE IV"/>
    <property type="match status" value="1"/>
</dbReference>
<dbReference type="GO" id="GO:0043138">
    <property type="term" value="F:3'-5' DNA helicase activity"/>
    <property type="evidence" value="ECO:0007669"/>
    <property type="project" value="TreeGrafter"/>
</dbReference>
<dbReference type="Proteomes" id="UP000283745">
    <property type="component" value="Unassembled WGS sequence"/>
</dbReference>
<dbReference type="Gene3D" id="3.40.50.300">
    <property type="entry name" value="P-loop containing nucleotide triphosphate hydrolases"/>
    <property type="match status" value="2"/>
</dbReference>
<evidence type="ECO:0000313" key="8">
    <source>
        <dbReference type="Proteomes" id="UP000283745"/>
    </source>
</evidence>
<dbReference type="EMBL" id="QSKF01000006">
    <property type="protein sequence ID" value="RHE39973.1"/>
    <property type="molecule type" value="Genomic_DNA"/>
</dbReference>
<dbReference type="RefSeq" id="WP_015542215.1">
    <property type="nucleotide sequence ID" value="NZ_CABJFK010000006.1"/>
</dbReference>
<keyword evidence="2 5" id="KW-0378">Hydrolase</keyword>
<evidence type="ECO:0000256" key="2">
    <source>
        <dbReference type="ARBA" id="ARBA00022801"/>
    </source>
</evidence>
<evidence type="ECO:0000256" key="5">
    <source>
        <dbReference type="PROSITE-ProRule" id="PRU00560"/>
    </source>
</evidence>
<dbReference type="GO" id="GO:0016787">
    <property type="term" value="F:hydrolase activity"/>
    <property type="evidence" value="ECO:0007669"/>
    <property type="project" value="UniProtKB-UniRule"/>
</dbReference>
<evidence type="ECO:0000313" key="7">
    <source>
        <dbReference type="EMBL" id="RHE39973.1"/>
    </source>
</evidence>
<reference evidence="7 8" key="1">
    <citation type="submission" date="2018-08" db="EMBL/GenBank/DDBJ databases">
        <title>A genome reference for cultivated species of the human gut microbiota.</title>
        <authorList>
            <person name="Zou Y."/>
            <person name="Xue W."/>
            <person name="Luo G."/>
        </authorList>
    </citation>
    <scope>NUCLEOTIDE SEQUENCE [LARGE SCALE GENOMIC DNA]</scope>
    <source>
        <strain evidence="7 8">AM28-23</strain>
    </source>
</reference>
<dbReference type="GO" id="GO:0000725">
    <property type="term" value="P:recombinational repair"/>
    <property type="evidence" value="ECO:0007669"/>
    <property type="project" value="TreeGrafter"/>
</dbReference>
<dbReference type="GO" id="GO:0003677">
    <property type="term" value="F:DNA binding"/>
    <property type="evidence" value="ECO:0007669"/>
    <property type="project" value="InterPro"/>
</dbReference>
<dbReference type="InterPro" id="IPR000212">
    <property type="entry name" value="DNA_helicase_UvrD/REP"/>
</dbReference>
<proteinExistence type="predicted"/>
<dbReference type="InterPro" id="IPR014016">
    <property type="entry name" value="UvrD-like_ATP-bd"/>
</dbReference>
<dbReference type="PROSITE" id="PS51198">
    <property type="entry name" value="UVRD_HELICASE_ATP_BIND"/>
    <property type="match status" value="1"/>
</dbReference>
<dbReference type="GO" id="GO:0005829">
    <property type="term" value="C:cytosol"/>
    <property type="evidence" value="ECO:0007669"/>
    <property type="project" value="TreeGrafter"/>
</dbReference>
<organism evidence="7 8">
    <name type="scientific">Blautia obeum</name>
    <dbReference type="NCBI Taxonomy" id="40520"/>
    <lineage>
        <taxon>Bacteria</taxon>
        <taxon>Bacillati</taxon>
        <taxon>Bacillota</taxon>
        <taxon>Clostridia</taxon>
        <taxon>Lachnospirales</taxon>
        <taxon>Lachnospiraceae</taxon>
        <taxon>Blautia</taxon>
    </lineage>
</organism>
<feature type="domain" description="UvrD-like helicase ATP-binding" evidence="6">
    <location>
        <begin position="201"/>
        <end position="533"/>
    </location>
</feature>
<evidence type="ECO:0000256" key="4">
    <source>
        <dbReference type="ARBA" id="ARBA00022840"/>
    </source>
</evidence>
<dbReference type="AlphaFoldDB" id="A0A414J698"/>
<dbReference type="Pfam" id="PF00580">
    <property type="entry name" value="UvrD-helicase"/>
    <property type="match status" value="1"/>
</dbReference>
<dbReference type="PANTHER" id="PTHR11070">
    <property type="entry name" value="UVRD / RECB / PCRA DNA HELICASE FAMILY MEMBER"/>
    <property type="match status" value="1"/>
</dbReference>
<feature type="binding site" evidence="5">
    <location>
        <begin position="222"/>
        <end position="229"/>
    </location>
    <ligand>
        <name>ATP</name>
        <dbReference type="ChEBI" id="CHEBI:30616"/>
    </ligand>
</feature>
<dbReference type="SUPFAM" id="SSF52540">
    <property type="entry name" value="P-loop containing nucleoside triphosphate hydrolases"/>
    <property type="match status" value="1"/>
</dbReference>
<gene>
    <name evidence="7" type="ORF">DW740_09455</name>
</gene>
<evidence type="ECO:0000256" key="1">
    <source>
        <dbReference type="ARBA" id="ARBA00022741"/>
    </source>
</evidence>
<keyword evidence="4 5" id="KW-0067">ATP-binding</keyword>
<dbReference type="InterPro" id="IPR027417">
    <property type="entry name" value="P-loop_NTPase"/>
</dbReference>
<comment type="caution">
    <text evidence="7">The sequence shown here is derived from an EMBL/GenBank/DDBJ whole genome shotgun (WGS) entry which is preliminary data.</text>
</comment>
<name>A0A414J698_9FIRM</name>
<keyword evidence="3 5" id="KW-0347">Helicase</keyword>
<sequence length="687" mass="81461">MEKIKNGREYLQYVLQCLNDRLAQADAAILEGEKEIEDMHEYYWENYTEMDQYGYEDYDNQQALFRQMNANEEQFRLRRRFKKMQDSPFFGRVDFRYDGDEEAETFYIGIGNLSESAGSLPLVYDWRAPVSGLFYDYDKGPASYEAPSGTFEGEVTSKWQYKIRKGKMLYEFESDVKIDDEILGAELGSNGEVQLKNIVRTIQKEQNEIIRNTKDKIMVIQGAAGSGKTSVALHRIAYLLYHDRENLKSSNVLILSPNGVFADYISHILPELGEENIREMSFDLFAYRELKDIVGDCEDRYDQIEHTVLNPKIQDICREKQSPEFVSKLDGFVLRLEDELMNFRDVEYRGCTLSEKEIIDLFYFKFLDVPLLSRMHSVAEYFVDQVETLRDRDLSDEEREEVMERFMKMYETRDCYVLYSRFLEEEGYRPLPRCQVEKRHLRYEDVYPVLYLKYTLYQCRNHHGIKHVVVDEMQDYSWIQYLLIRKMFPCRMTILGDKAQTMEDETQDVLKFLPKIFGKDIRKIVMNRSYRNTMEVAQYANHLTGIEDMELFERHGAPVDEQTFSSTEEALETVLDKWLNRREEFETEALIFLTEREAEHAYLYIEKRLKEIAPEAENQLCYMNRDSQNFRKGLTVTTFYLAKGLEFDQVFGIFEADRESGLQRQAEYITATRALHELHMYTMEKPK</sequence>
<protein>
    <submittedName>
        <fullName evidence="7">AAA family ATPase</fullName>
    </submittedName>
</protein>